<gene>
    <name evidence="6" type="ORF">SAMN05421872_101600</name>
</gene>
<dbReference type="RefSeq" id="WP_244509220.1">
    <property type="nucleotide sequence ID" value="NZ_FMZM01000001.1"/>
</dbReference>
<evidence type="ECO:0000256" key="4">
    <source>
        <dbReference type="ARBA" id="ARBA00022840"/>
    </source>
</evidence>
<proteinExistence type="inferred from homology"/>
<dbReference type="InterPro" id="IPR017871">
    <property type="entry name" value="ABC_transporter-like_CS"/>
</dbReference>
<dbReference type="InterPro" id="IPR003439">
    <property type="entry name" value="ABC_transporter-like_ATP-bd"/>
</dbReference>
<dbReference type="Gene3D" id="3.40.50.300">
    <property type="entry name" value="P-loop containing nucleotide triphosphate hydrolases"/>
    <property type="match status" value="1"/>
</dbReference>
<dbReference type="SUPFAM" id="SSF52540">
    <property type="entry name" value="P-loop containing nucleoside triphosphate hydrolases"/>
    <property type="match status" value="1"/>
</dbReference>
<dbReference type="Proteomes" id="UP000199034">
    <property type="component" value="Unassembled WGS sequence"/>
</dbReference>
<dbReference type="GO" id="GO:0005524">
    <property type="term" value="F:ATP binding"/>
    <property type="evidence" value="ECO:0007669"/>
    <property type="project" value="UniProtKB-KW"/>
</dbReference>
<evidence type="ECO:0000256" key="1">
    <source>
        <dbReference type="ARBA" id="ARBA00005417"/>
    </source>
</evidence>
<dbReference type="SMART" id="SM00382">
    <property type="entry name" value="AAA"/>
    <property type="match status" value="1"/>
</dbReference>
<evidence type="ECO:0000256" key="5">
    <source>
        <dbReference type="SAM" id="MobiDB-lite"/>
    </source>
</evidence>
<keyword evidence="7" id="KW-1185">Reference proteome</keyword>
<dbReference type="Pfam" id="PF00005">
    <property type="entry name" value="ABC_tran"/>
    <property type="match status" value="1"/>
</dbReference>
<dbReference type="GO" id="GO:0016020">
    <property type="term" value="C:membrane"/>
    <property type="evidence" value="ECO:0007669"/>
    <property type="project" value="InterPro"/>
</dbReference>
<dbReference type="PROSITE" id="PS50893">
    <property type="entry name" value="ABC_TRANSPORTER_2"/>
    <property type="match status" value="1"/>
</dbReference>
<evidence type="ECO:0000313" key="6">
    <source>
        <dbReference type="EMBL" id="SDC22850.1"/>
    </source>
</evidence>
<feature type="region of interest" description="Disordered" evidence="5">
    <location>
        <begin position="242"/>
        <end position="262"/>
    </location>
</feature>
<dbReference type="InterPro" id="IPR027417">
    <property type="entry name" value="P-loop_NTPase"/>
</dbReference>
<reference evidence="6 7" key="1">
    <citation type="submission" date="2016-10" db="EMBL/GenBank/DDBJ databases">
        <authorList>
            <person name="de Groot N.N."/>
        </authorList>
    </citation>
    <scope>NUCLEOTIDE SEQUENCE [LARGE SCALE GENOMIC DNA]</scope>
    <source>
        <strain evidence="6 7">CGMCC 4.6858</strain>
    </source>
</reference>
<evidence type="ECO:0000256" key="2">
    <source>
        <dbReference type="ARBA" id="ARBA00022448"/>
    </source>
</evidence>
<keyword evidence="2" id="KW-0813">Transport</keyword>
<dbReference type="PROSITE" id="PS00211">
    <property type="entry name" value="ABC_TRANSPORTER_1"/>
    <property type="match status" value="1"/>
</dbReference>
<comment type="similarity">
    <text evidence="1">Belongs to the ABC transporter superfamily.</text>
</comment>
<keyword evidence="4 6" id="KW-0067">ATP-binding</keyword>
<organism evidence="6 7">
    <name type="scientific">Nocardioides lianchengensis</name>
    <dbReference type="NCBI Taxonomy" id="1045774"/>
    <lineage>
        <taxon>Bacteria</taxon>
        <taxon>Bacillati</taxon>
        <taxon>Actinomycetota</taxon>
        <taxon>Actinomycetes</taxon>
        <taxon>Propionibacteriales</taxon>
        <taxon>Nocardioidaceae</taxon>
        <taxon>Nocardioides</taxon>
    </lineage>
</organism>
<dbReference type="PANTHER" id="PTHR46743">
    <property type="entry name" value="TEICHOIC ACIDS EXPORT ATP-BINDING PROTEIN TAGH"/>
    <property type="match status" value="1"/>
</dbReference>
<dbReference type="AlphaFoldDB" id="A0A1G6JVT4"/>
<feature type="compositionally biased region" description="Acidic residues" evidence="5">
    <location>
        <begin position="243"/>
        <end position="262"/>
    </location>
</feature>
<sequence>MSVTSIVVDDVSKQFSLQYHRTLKKMIMAKMRRQQISDTFMALENVSFEVPQGQSIGLMGLNGSGKSTLLKLISGVMKPDSGQVLTRGRVSGLIATGAGFHQQLTGRENIYMNAAILGMSEAETNEKFDDIAAFADVGRFLDTPVGNYSSGMFARLGFSVAVHVDCDIFVADEVLAVGDRPFKRKCIARMQEIRESGITMFYVSHSAGSVRRMCDRVIVLEKGRVGYDGPVDQGIRYLHYDGSDEGEPDAEEALDEELASDI</sequence>
<dbReference type="GO" id="GO:0016887">
    <property type="term" value="F:ATP hydrolysis activity"/>
    <property type="evidence" value="ECO:0007669"/>
    <property type="project" value="InterPro"/>
</dbReference>
<protein>
    <submittedName>
        <fullName evidence="6">ABC-2 type transport system ATP-binding protein</fullName>
    </submittedName>
</protein>
<dbReference type="GO" id="GO:0140359">
    <property type="term" value="F:ABC-type transporter activity"/>
    <property type="evidence" value="ECO:0007669"/>
    <property type="project" value="InterPro"/>
</dbReference>
<name>A0A1G6JVT4_9ACTN</name>
<dbReference type="PANTHER" id="PTHR46743:SF2">
    <property type="entry name" value="TEICHOIC ACIDS EXPORT ATP-BINDING PROTEIN TAGH"/>
    <property type="match status" value="1"/>
</dbReference>
<evidence type="ECO:0000313" key="7">
    <source>
        <dbReference type="Proteomes" id="UP000199034"/>
    </source>
</evidence>
<dbReference type="InterPro" id="IPR015860">
    <property type="entry name" value="ABC_transpr_TagH-like"/>
</dbReference>
<dbReference type="CDD" id="cd03220">
    <property type="entry name" value="ABC_KpsT_Wzt"/>
    <property type="match status" value="1"/>
</dbReference>
<evidence type="ECO:0000256" key="3">
    <source>
        <dbReference type="ARBA" id="ARBA00022741"/>
    </source>
</evidence>
<keyword evidence="3" id="KW-0547">Nucleotide-binding</keyword>
<dbReference type="STRING" id="1045774.SAMN05421872_101600"/>
<dbReference type="EMBL" id="FMZM01000001">
    <property type="protein sequence ID" value="SDC22850.1"/>
    <property type="molecule type" value="Genomic_DNA"/>
</dbReference>
<dbReference type="InterPro" id="IPR050683">
    <property type="entry name" value="Bact_Polysacc_Export_ATP-bd"/>
</dbReference>
<dbReference type="InterPro" id="IPR003593">
    <property type="entry name" value="AAA+_ATPase"/>
</dbReference>
<accession>A0A1G6JVT4</accession>